<dbReference type="InterPro" id="IPR036926">
    <property type="entry name" value="Thymidate_synth/dCMP_Mease_sf"/>
</dbReference>
<dbReference type="GO" id="GO:0005829">
    <property type="term" value="C:cytosol"/>
    <property type="evidence" value="ECO:0007669"/>
    <property type="project" value="TreeGrafter"/>
</dbReference>
<reference evidence="5 6" key="1">
    <citation type="submission" date="2019-09" db="EMBL/GenBank/DDBJ databases">
        <title>Draft genome sequence of various Type strains from the CCUG.</title>
        <authorList>
            <person name="Pineiro-Iglesias B."/>
            <person name="Tunovic T."/>
            <person name="Unosson C."/>
            <person name="Inganas E."/>
            <person name="Ohlen M."/>
            <person name="Cardew S."/>
            <person name="Jensie-Markopoulos S."/>
            <person name="Salva-Serra F."/>
            <person name="Jaen-Luchoro D."/>
            <person name="Karlsson R."/>
            <person name="Svensson-Stadler L."/>
            <person name="Chun J."/>
            <person name="Moore E."/>
        </authorList>
    </citation>
    <scope>NUCLEOTIDE SEQUENCE [LARGE SCALE GENOMIC DNA]</scope>
    <source>
        <strain evidence="5 6">CCUG 53682T</strain>
    </source>
</reference>
<name>A0A5M9QYA5_9GAMM</name>
<keyword evidence="2" id="KW-0489">Methyltransferase</keyword>
<evidence type="ECO:0000256" key="3">
    <source>
        <dbReference type="ARBA" id="ARBA00022679"/>
    </source>
</evidence>
<evidence type="ECO:0000313" key="5">
    <source>
        <dbReference type="EMBL" id="KAA8712989.1"/>
    </source>
</evidence>
<dbReference type="Proteomes" id="UP000322181">
    <property type="component" value="Unassembled WGS sequence"/>
</dbReference>
<gene>
    <name evidence="5" type="ORF">F4V73_17895</name>
</gene>
<sequence>MENDIKNHLALSNDDSFRQVIEAVYNEGELSNNNRTGVPTRGLSFIPSFYHLTGGLVPMLSGKAVNEKPLLVELEWYLRGEGNIRFMSENGVKIWNQWADENGDLGPVYGKQWRKWRDTRVVTVSEFEEIKHRGYVVDGELTDGRLAVTREIDQLQRIVDNLRNDPENRRNIMSAWNVGELEDMQLPPCHFAFGTWSREVSPDQRFYIAVETGANHFAHGIVSKYSAMISDLVDENGALPDLDTLAETVTHEWLDARGIPRRVLNTGMVQRSVDTFVGMPFNIAGYGILTHYLAHITDHMADNFTHFGFDVHLYSNHEDGFKEYTGRREIEESYPVVVFPESWKELSDFNWQEIQILGYQSHDWIKVPVAK</sequence>
<evidence type="ECO:0000256" key="1">
    <source>
        <dbReference type="ARBA" id="ARBA00011947"/>
    </source>
</evidence>
<dbReference type="Gene3D" id="3.30.572.10">
    <property type="entry name" value="Thymidylate synthase/dCMP hydroxymethylase domain"/>
    <property type="match status" value="1"/>
</dbReference>
<evidence type="ECO:0000256" key="2">
    <source>
        <dbReference type="ARBA" id="ARBA00022603"/>
    </source>
</evidence>
<evidence type="ECO:0000259" key="4">
    <source>
        <dbReference type="Pfam" id="PF00303"/>
    </source>
</evidence>
<dbReference type="GO" id="GO:0032259">
    <property type="term" value="P:methylation"/>
    <property type="evidence" value="ECO:0007669"/>
    <property type="project" value="UniProtKB-KW"/>
</dbReference>
<dbReference type="AlphaFoldDB" id="A0A5M9QYA5"/>
<organism evidence="5 6">
    <name type="scientific">Morganella psychrotolerans</name>
    <dbReference type="NCBI Taxonomy" id="368603"/>
    <lineage>
        <taxon>Bacteria</taxon>
        <taxon>Pseudomonadati</taxon>
        <taxon>Pseudomonadota</taxon>
        <taxon>Gammaproteobacteria</taxon>
        <taxon>Enterobacterales</taxon>
        <taxon>Morganellaceae</taxon>
        <taxon>Morganella</taxon>
    </lineage>
</organism>
<protein>
    <recommendedName>
        <fullName evidence="1">thymidylate synthase</fullName>
        <ecNumber evidence="1">2.1.1.45</ecNumber>
    </recommendedName>
</protein>
<dbReference type="InterPro" id="IPR045097">
    <property type="entry name" value="Thymidate_synth/dCMP_Mease"/>
</dbReference>
<dbReference type="EC" id="2.1.1.45" evidence="1"/>
<dbReference type="InterPro" id="IPR023451">
    <property type="entry name" value="Thymidate_synth/dCMP_Mease_dom"/>
</dbReference>
<dbReference type="GO" id="GO:0004799">
    <property type="term" value="F:thymidylate synthase activity"/>
    <property type="evidence" value="ECO:0007669"/>
    <property type="project" value="UniProtKB-EC"/>
</dbReference>
<dbReference type="PANTHER" id="PTHR11548">
    <property type="entry name" value="THYMIDYLATE SYNTHASE 1"/>
    <property type="match status" value="1"/>
</dbReference>
<dbReference type="SUPFAM" id="SSF55831">
    <property type="entry name" value="Thymidylate synthase/dCMP hydroxymethylase"/>
    <property type="match status" value="1"/>
</dbReference>
<dbReference type="PANTHER" id="PTHR11548:SF1">
    <property type="entry name" value="THYMIDYLATE SYNTHASE 1"/>
    <property type="match status" value="1"/>
</dbReference>
<dbReference type="GO" id="GO:0006231">
    <property type="term" value="P:dTMP biosynthetic process"/>
    <property type="evidence" value="ECO:0007669"/>
    <property type="project" value="InterPro"/>
</dbReference>
<dbReference type="InterPro" id="IPR000398">
    <property type="entry name" value="Thymidylate_synthase"/>
</dbReference>
<dbReference type="PRINTS" id="PR00108">
    <property type="entry name" value="THYMDSNTHASE"/>
</dbReference>
<dbReference type="CDD" id="cd00351">
    <property type="entry name" value="TS_Pyrimidine_HMase"/>
    <property type="match status" value="1"/>
</dbReference>
<proteinExistence type="predicted"/>
<comment type="caution">
    <text evidence="5">The sequence shown here is derived from an EMBL/GenBank/DDBJ whole genome shotgun (WGS) entry which is preliminary data.</text>
</comment>
<dbReference type="Pfam" id="PF00303">
    <property type="entry name" value="Thymidylat_synt"/>
    <property type="match status" value="2"/>
</dbReference>
<feature type="domain" description="Thymidylate synthase/dCMP hydroxymethylase" evidence="4">
    <location>
        <begin position="16"/>
        <end position="194"/>
    </location>
</feature>
<keyword evidence="3" id="KW-0808">Transferase</keyword>
<dbReference type="RefSeq" id="WP_067370531.1">
    <property type="nucleotide sequence ID" value="NZ_BAAAFS010000007.1"/>
</dbReference>
<accession>A0A5M9QYA5</accession>
<dbReference type="EMBL" id="VXKB01000008">
    <property type="protein sequence ID" value="KAA8712989.1"/>
    <property type="molecule type" value="Genomic_DNA"/>
</dbReference>
<evidence type="ECO:0000313" key="6">
    <source>
        <dbReference type="Proteomes" id="UP000322181"/>
    </source>
</evidence>
<feature type="domain" description="Thymidylate synthase/dCMP hydroxymethylase" evidence="4">
    <location>
        <begin position="262"/>
        <end position="370"/>
    </location>
</feature>
<dbReference type="OrthoDB" id="9774633at2"/>